<organism evidence="2 3">
    <name type="scientific">Candidatus Nitrosocosmicus arcticus</name>
    <dbReference type="NCBI Taxonomy" id="2035267"/>
    <lineage>
        <taxon>Archaea</taxon>
        <taxon>Nitrososphaerota</taxon>
        <taxon>Nitrososphaeria</taxon>
        <taxon>Nitrososphaerales</taxon>
        <taxon>Nitrososphaeraceae</taxon>
        <taxon>Candidatus Nitrosocosmicus</taxon>
    </lineage>
</organism>
<evidence type="ECO:0000313" key="2">
    <source>
        <dbReference type="EMBL" id="TVP39729.1"/>
    </source>
</evidence>
<accession>A0A557SSZ0</accession>
<keyword evidence="3" id="KW-1185">Reference proteome</keyword>
<name>A0A557SSZ0_9ARCH</name>
<reference evidence="2 3" key="1">
    <citation type="journal article" date="2019" name="Front. Microbiol.">
        <title>Ammonia Oxidation by the Arctic Terrestrial Thaumarchaeote Candidatus Nitrosocosmicus arcticus Is Stimulated by Increasing Temperatures.</title>
        <authorList>
            <person name="Alves R.J.E."/>
            <person name="Kerou M."/>
            <person name="Zappe A."/>
            <person name="Bittner R."/>
            <person name="Abby S.S."/>
            <person name="Schmidt H.A."/>
            <person name="Pfeifer K."/>
            <person name="Schleper C."/>
        </authorList>
    </citation>
    <scope>NUCLEOTIDE SEQUENCE [LARGE SCALE GENOMIC DNA]</scope>
    <source>
        <strain evidence="2 3">Kfb</strain>
    </source>
</reference>
<dbReference type="EMBL" id="VOAH01000013">
    <property type="protein sequence ID" value="TVP39729.1"/>
    <property type="molecule type" value="Genomic_DNA"/>
</dbReference>
<sequence>MYAEDLANVKHIGIHQGDSDEHGKVVVSLFETKNPVGVPIVDLAGNITNEDLKGPMTDATINDLVGNMTEGNDYVNIQTSDFPLGEIRGQLSLQEEEDDEEPNN</sequence>
<dbReference type="InterPro" id="IPR010895">
    <property type="entry name" value="CHRD"/>
</dbReference>
<dbReference type="Proteomes" id="UP000315289">
    <property type="component" value="Unassembled WGS sequence"/>
</dbReference>
<comment type="caution">
    <text evidence="2">The sequence shown here is derived from an EMBL/GenBank/DDBJ whole genome shotgun (WGS) entry which is preliminary data.</text>
</comment>
<protein>
    <recommendedName>
        <fullName evidence="1">CHRD domain-containing protein</fullName>
    </recommendedName>
</protein>
<evidence type="ECO:0000259" key="1">
    <source>
        <dbReference type="Pfam" id="PF07452"/>
    </source>
</evidence>
<feature type="domain" description="CHRD" evidence="1">
    <location>
        <begin position="11"/>
        <end position="91"/>
    </location>
</feature>
<dbReference type="Pfam" id="PF07452">
    <property type="entry name" value="CHRD"/>
    <property type="match status" value="1"/>
</dbReference>
<evidence type="ECO:0000313" key="3">
    <source>
        <dbReference type="Proteomes" id="UP000315289"/>
    </source>
</evidence>
<proteinExistence type="predicted"/>
<dbReference type="AlphaFoldDB" id="A0A557SSZ0"/>
<gene>
    <name evidence="2" type="ORF">NARC_130068</name>
</gene>